<feature type="region of interest" description="Disordered" evidence="1">
    <location>
        <begin position="78"/>
        <end position="105"/>
    </location>
</feature>
<evidence type="ECO:0000313" key="3">
    <source>
        <dbReference type="Proteomes" id="UP000052258"/>
    </source>
</evidence>
<name>A0A0J8J899_9LIST</name>
<dbReference type="EMBL" id="AZHO01000007">
    <property type="protein sequence ID" value="KMT60551.1"/>
    <property type="molecule type" value="Genomic_DNA"/>
</dbReference>
<dbReference type="InterPro" id="IPR025716">
    <property type="entry name" value="Post-transcriptional_regulator"/>
</dbReference>
<protein>
    <submittedName>
        <fullName evidence="2">Uncharacterized protein</fullName>
    </submittedName>
</protein>
<dbReference type="Pfam" id="PF13797">
    <property type="entry name" value="Post_transc_reg"/>
    <property type="match status" value="1"/>
</dbReference>
<sequence>MRHEDWYESLEPAILIKVEDFHLLSYREIKPEHIWSFLTEVKWAKNPTPNLHERVNDIMQMNIGQLMDFITKASKGPAISASTSNETFETEKPDDDVASLEELSK</sequence>
<comment type="caution">
    <text evidence="2">The sequence shown here is derived from an EMBL/GenBank/DDBJ whole genome shotgun (WGS) entry which is preliminary data.</text>
</comment>
<gene>
    <name evidence="2" type="ORF">X560_0679</name>
</gene>
<dbReference type="RefSeq" id="WP_007473453.1">
    <property type="nucleotide sequence ID" value="NZ_KQ130610.1"/>
</dbReference>
<dbReference type="AlphaFoldDB" id="A0A0J8J899"/>
<accession>A0A0J8J899</accession>
<dbReference type="Proteomes" id="UP000052258">
    <property type="component" value="Unassembled WGS sequence"/>
</dbReference>
<dbReference type="OrthoDB" id="2990595at2"/>
<evidence type="ECO:0000313" key="2">
    <source>
        <dbReference type="EMBL" id="KMT60551.1"/>
    </source>
</evidence>
<keyword evidence="3" id="KW-1185">Reference proteome</keyword>
<evidence type="ECO:0000256" key="1">
    <source>
        <dbReference type="SAM" id="MobiDB-lite"/>
    </source>
</evidence>
<proteinExistence type="predicted"/>
<organism evidence="2 3">
    <name type="scientific">Listeria fleischmannii 1991</name>
    <dbReference type="NCBI Taxonomy" id="1430899"/>
    <lineage>
        <taxon>Bacteria</taxon>
        <taxon>Bacillati</taxon>
        <taxon>Bacillota</taxon>
        <taxon>Bacilli</taxon>
        <taxon>Bacillales</taxon>
        <taxon>Listeriaceae</taxon>
        <taxon>Listeria</taxon>
    </lineage>
</organism>
<dbReference type="PATRIC" id="fig|1430899.3.peg.703"/>
<reference evidence="2 3" key="1">
    <citation type="journal article" date="2015" name="Genome Biol. Evol.">
        <title>Comparative Genomics of Listeria Sensu Lato: Genus-Wide Differences in Evolutionary Dynamics and the Progressive Gain of Complex, Potentially Pathogenicity-Related Traits through Lateral Gene Transfer.</title>
        <authorList>
            <person name="Chiara M."/>
            <person name="Caruso M."/>
            <person name="D'Erchia A.M."/>
            <person name="Manzari C."/>
            <person name="Fraccalvieri R."/>
            <person name="Goffredo E."/>
            <person name="Latorre L."/>
            <person name="Miccolupo A."/>
            <person name="Padalino I."/>
            <person name="Santagada G."/>
            <person name="Chiocco D."/>
            <person name="Pesole G."/>
            <person name="Horner D.S."/>
            <person name="Parisi A."/>
        </authorList>
    </citation>
    <scope>NUCLEOTIDE SEQUENCE [LARGE SCALE GENOMIC DNA]</scope>
    <source>
        <strain evidence="2 3">1991</strain>
    </source>
</reference>